<keyword evidence="2" id="KW-1185">Reference proteome</keyword>
<name>A1ZFC3_MICM2</name>
<dbReference type="OrthoDB" id="660065at2"/>
<dbReference type="AlphaFoldDB" id="A1ZFC3"/>
<evidence type="ECO:0000313" key="1">
    <source>
        <dbReference type="EMBL" id="EAY30697.1"/>
    </source>
</evidence>
<accession>A1ZFC3</accession>
<reference evidence="1 2" key="1">
    <citation type="submission" date="2007-01" db="EMBL/GenBank/DDBJ databases">
        <authorList>
            <person name="Haygood M."/>
            <person name="Podell S."/>
            <person name="Anderson C."/>
            <person name="Hopkinson B."/>
            <person name="Roe K."/>
            <person name="Barbeau K."/>
            <person name="Gaasterland T."/>
            <person name="Ferriera S."/>
            <person name="Johnson J."/>
            <person name="Kravitz S."/>
            <person name="Beeson K."/>
            <person name="Sutton G."/>
            <person name="Rogers Y.-H."/>
            <person name="Friedman R."/>
            <person name="Frazier M."/>
            <person name="Venter J.C."/>
        </authorList>
    </citation>
    <scope>NUCLEOTIDE SEQUENCE [LARGE SCALE GENOMIC DNA]</scope>
    <source>
        <strain evidence="1 2">ATCC 23134</strain>
    </source>
</reference>
<gene>
    <name evidence="1" type="ORF">M23134_01021</name>
</gene>
<evidence type="ECO:0000313" key="2">
    <source>
        <dbReference type="Proteomes" id="UP000004095"/>
    </source>
</evidence>
<proteinExistence type="predicted"/>
<organism evidence="1 2">
    <name type="scientific">Microscilla marina ATCC 23134</name>
    <dbReference type="NCBI Taxonomy" id="313606"/>
    <lineage>
        <taxon>Bacteria</taxon>
        <taxon>Pseudomonadati</taxon>
        <taxon>Bacteroidota</taxon>
        <taxon>Cytophagia</taxon>
        <taxon>Cytophagales</taxon>
        <taxon>Microscillaceae</taxon>
        <taxon>Microscilla</taxon>
    </lineage>
</organism>
<comment type="caution">
    <text evidence="1">The sequence shown here is derived from an EMBL/GenBank/DDBJ whole genome shotgun (WGS) entry which is preliminary data.</text>
</comment>
<dbReference type="EMBL" id="AAWS01000005">
    <property type="protein sequence ID" value="EAY30697.1"/>
    <property type="molecule type" value="Genomic_DNA"/>
</dbReference>
<dbReference type="Proteomes" id="UP000004095">
    <property type="component" value="Unassembled WGS sequence"/>
</dbReference>
<dbReference type="RefSeq" id="WP_002694387.1">
    <property type="nucleotide sequence ID" value="NZ_AAWS01000005.1"/>
</dbReference>
<sequence>MSCKKKEEDSYIEKISGVQSAQVAFSTINRGDKASVKLRFVANNGCGEFSRFEETWSENKTTLDVKVYVRYPSDPNTVCTQVITPLNKIYEFTPPDRGTYTIRFFAGGAFITKTITVR</sequence>
<protein>
    <submittedName>
        <fullName evidence="1">Uncharacterized protein</fullName>
    </submittedName>
</protein>